<dbReference type="GO" id="GO:0031464">
    <property type="term" value="C:Cul4A-RING E3 ubiquitin ligase complex"/>
    <property type="evidence" value="ECO:0007669"/>
    <property type="project" value="TreeGrafter"/>
</dbReference>
<proteinExistence type="inferred from homology"/>
<gene>
    <name evidence="2" type="ORF">RJT34_20463</name>
</gene>
<reference evidence="2 3" key="1">
    <citation type="submission" date="2024-01" db="EMBL/GenBank/DDBJ databases">
        <title>The genomes of 5 underutilized Papilionoideae crops provide insights into root nodulation and disease resistance.</title>
        <authorList>
            <person name="Yuan L."/>
        </authorList>
    </citation>
    <scope>NUCLEOTIDE SEQUENCE [LARGE SCALE GENOMIC DNA]</scope>
    <source>
        <strain evidence="2">LY-2023</strain>
        <tissue evidence="2">Leaf</tissue>
    </source>
</reference>
<dbReference type="AlphaFoldDB" id="A0AAN9ISV2"/>
<evidence type="ECO:0000313" key="3">
    <source>
        <dbReference type="Proteomes" id="UP001359559"/>
    </source>
</evidence>
<dbReference type="PANTHER" id="PTHR14255">
    <property type="entry name" value="CEREBLON"/>
    <property type="match status" value="1"/>
</dbReference>
<organism evidence="2 3">
    <name type="scientific">Clitoria ternatea</name>
    <name type="common">Butterfly pea</name>
    <dbReference type="NCBI Taxonomy" id="43366"/>
    <lineage>
        <taxon>Eukaryota</taxon>
        <taxon>Viridiplantae</taxon>
        <taxon>Streptophyta</taxon>
        <taxon>Embryophyta</taxon>
        <taxon>Tracheophyta</taxon>
        <taxon>Spermatophyta</taxon>
        <taxon>Magnoliopsida</taxon>
        <taxon>eudicotyledons</taxon>
        <taxon>Gunneridae</taxon>
        <taxon>Pentapetalae</taxon>
        <taxon>rosids</taxon>
        <taxon>fabids</taxon>
        <taxon>Fabales</taxon>
        <taxon>Fabaceae</taxon>
        <taxon>Papilionoideae</taxon>
        <taxon>50 kb inversion clade</taxon>
        <taxon>NPAAA clade</taxon>
        <taxon>indigoferoid/millettioid clade</taxon>
        <taxon>Phaseoleae</taxon>
        <taxon>Clitoria</taxon>
    </lineage>
</organism>
<dbReference type="GO" id="GO:0016567">
    <property type="term" value="P:protein ubiquitination"/>
    <property type="evidence" value="ECO:0007669"/>
    <property type="project" value="TreeGrafter"/>
</dbReference>
<protein>
    <submittedName>
        <fullName evidence="2">Uncharacterized protein</fullName>
    </submittedName>
</protein>
<comment type="caution">
    <text evidence="2">The sequence shown here is derived from an EMBL/GenBank/DDBJ whole genome shotgun (WGS) entry which is preliminary data.</text>
</comment>
<sequence length="73" mass="7894">MGVAGSTVYYNQRLRHPTLDMPAIDYDLALLLQPMLMQGISIGDAFNVASPLSDPYLAFDAALNGLARPLNDV</sequence>
<name>A0AAN9ISV2_CLITE</name>
<dbReference type="EMBL" id="JAYKXN010000005">
    <property type="protein sequence ID" value="KAK7285685.1"/>
    <property type="molecule type" value="Genomic_DNA"/>
</dbReference>
<evidence type="ECO:0000256" key="1">
    <source>
        <dbReference type="ARBA" id="ARBA00009142"/>
    </source>
</evidence>
<comment type="similarity">
    <text evidence="1">Belongs to the 4-toluene sulfonate uptake permease (TSUP) (TC 2.A.102) family.</text>
</comment>
<keyword evidence="3" id="KW-1185">Reference proteome</keyword>
<dbReference type="PANTHER" id="PTHR14255:SF31">
    <property type="entry name" value="SULFITE EXPORTER TAUE_SAFE FAMILY PROTEIN 3-LIKE"/>
    <property type="match status" value="1"/>
</dbReference>
<evidence type="ECO:0000313" key="2">
    <source>
        <dbReference type="EMBL" id="KAK7285685.1"/>
    </source>
</evidence>
<dbReference type="Proteomes" id="UP001359559">
    <property type="component" value="Unassembled WGS sequence"/>
</dbReference>
<accession>A0AAN9ISV2</accession>